<name>A0A7X3G9M0_9STRE</name>
<sequence length="476" mass="53787">MKIGKRVRFVKKISPKNWLLLGVFLGMLAAALLLLPMLPEQFDRWQATSKIEQLKQEHKALAKESKSSKQYGRIGQAEVVAYYPSNLESSTNQQIQELILADTQKLNPEGQDKDLNALIFYLVDKEEGAFANTQQVKLLKREYPISSTYVGTEKETTLASYYYTDEGKQLQLDELFQDPEAAQSKMLDMIKANLLAQNLNTDRVAEVVETLQYTDLADWDFYYDKKSFWIHLPQAIGEVKQVAVPLTILFDVINPEILKGADAESYQAYIAPSTKKVIALTFDDGPDSQLTPKLLDILEQEKVPATFFVLGRNVAGNEQILKRMSKRGSEIANHTFNHPNLQLLPTDGALAEIRDTQSEIKRATGIDSKLFRPPFGNYTSQTQLYGGLPTILWSVDTLDWQSHNPAMILEQVKTYARPGGIVLMHDIHKETIDAVPAVIDYLKEEGYEFVTVSDLLKTKGIDPQGIYYDRDGLIDE</sequence>
<dbReference type="SUPFAM" id="SSF144015">
    <property type="entry name" value="Peptidoglycan deacetylase N-terminal noncatalytic region"/>
    <property type="match status" value="1"/>
</dbReference>
<reference evidence="4 5" key="1">
    <citation type="submission" date="2019-12" db="EMBL/GenBank/DDBJ databases">
        <title>Microbes associate with the intestines of laboratory mice.</title>
        <authorList>
            <person name="Navarre W."/>
            <person name="Wong E."/>
        </authorList>
    </citation>
    <scope>NUCLEOTIDE SEQUENCE [LARGE SCALE GENOMIC DNA]</scope>
    <source>
        <strain evidence="4 5">NM51_B2-22</strain>
    </source>
</reference>
<dbReference type="InterPro" id="IPR050248">
    <property type="entry name" value="Polysacc_deacetylase_ArnD"/>
</dbReference>
<dbReference type="GO" id="GO:0016810">
    <property type="term" value="F:hydrolase activity, acting on carbon-nitrogen (but not peptide) bonds"/>
    <property type="evidence" value="ECO:0007669"/>
    <property type="project" value="InterPro"/>
</dbReference>
<protein>
    <submittedName>
        <fullName evidence="4">Polysaccharide deacetylase family protein</fullName>
    </submittedName>
</protein>
<dbReference type="Gene3D" id="3.30.565.50">
    <property type="match status" value="1"/>
</dbReference>
<dbReference type="GO" id="GO:0016020">
    <property type="term" value="C:membrane"/>
    <property type="evidence" value="ECO:0007669"/>
    <property type="project" value="TreeGrafter"/>
</dbReference>
<dbReference type="Gene3D" id="3.90.640.30">
    <property type="match status" value="1"/>
</dbReference>
<dbReference type="Proteomes" id="UP000461595">
    <property type="component" value="Unassembled WGS sequence"/>
</dbReference>
<organism evidence="4 5">
    <name type="scientific">Streptococcus danieliae</name>
    <dbReference type="NCBI Taxonomy" id="747656"/>
    <lineage>
        <taxon>Bacteria</taxon>
        <taxon>Bacillati</taxon>
        <taxon>Bacillota</taxon>
        <taxon>Bacilli</taxon>
        <taxon>Lactobacillales</taxon>
        <taxon>Streptococcaceae</taxon>
        <taxon>Streptococcus</taxon>
    </lineage>
</organism>
<evidence type="ECO:0000256" key="2">
    <source>
        <dbReference type="ARBA" id="ARBA00022801"/>
    </source>
</evidence>
<dbReference type="GO" id="GO:0005975">
    <property type="term" value="P:carbohydrate metabolic process"/>
    <property type="evidence" value="ECO:0007669"/>
    <property type="project" value="InterPro"/>
</dbReference>
<dbReference type="Pfam" id="PF18627">
    <property type="entry name" value="PgdA_N"/>
    <property type="match status" value="1"/>
</dbReference>
<dbReference type="EMBL" id="WSRS01000033">
    <property type="protein sequence ID" value="MVX58941.1"/>
    <property type="molecule type" value="Genomic_DNA"/>
</dbReference>
<dbReference type="PANTHER" id="PTHR10587">
    <property type="entry name" value="GLYCOSYL TRANSFERASE-RELATED"/>
    <property type="match status" value="1"/>
</dbReference>
<dbReference type="Gene3D" id="3.20.20.370">
    <property type="entry name" value="Glycoside hydrolase/deacetylase"/>
    <property type="match status" value="1"/>
</dbReference>
<evidence type="ECO:0000313" key="4">
    <source>
        <dbReference type="EMBL" id="MVX58941.1"/>
    </source>
</evidence>
<proteinExistence type="predicted"/>
<keyword evidence="1" id="KW-0479">Metal-binding</keyword>
<evidence type="ECO:0000256" key="1">
    <source>
        <dbReference type="ARBA" id="ARBA00022723"/>
    </source>
</evidence>
<dbReference type="AlphaFoldDB" id="A0A7X3G9M0"/>
<dbReference type="Pfam" id="PF01522">
    <property type="entry name" value="Polysacc_deac_1"/>
    <property type="match status" value="1"/>
</dbReference>
<dbReference type="InterPro" id="IPR040802">
    <property type="entry name" value="PgdA_N"/>
</dbReference>
<keyword evidence="2" id="KW-0378">Hydrolase</keyword>
<dbReference type="SUPFAM" id="SSF88713">
    <property type="entry name" value="Glycoside hydrolase/deacetylase"/>
    <property type="match status" value="1"/>
</dbReference>
<feature type="domain" description="NodB homology" evidence="3">
    <location>
        <begin position="276"/>
        <end position="450"/>
    </location>
</feature>
<evidence type="ECO:0000259" key="3">
    <source>
        <dbReference type="PROSITE" id="PS51677"/>
    </source>
</evidence>
<dbReference type="PANTHER" id="PTHR10587:SF133">
    <property type="entry name" value="CHITIN DEACETYLASE 1-RELATED"/>
    <property type="match status" value="1"/>
</dbReference>
<accession>A0A7X3G9M0</accession>
<dbReference type="InterPro" id="IPR002509">
    <property type="entry name" value="NODB_dom"/>
</dbReference>
<dbReference type="InterPro" id="IPR011330">
    <property type="entry name" value="Glyco_hydro/deAcase_b/a-brl"/>
</dbReference>
<comment type="caution">
    <text evidence="4">The sequence shown here is derived from an EMBL/GenBank/DDBJ whole genome shotgun (WGS) entry which is preliminary data.</text>
</comment>
<evidence type="ECO:0000313" key="5">
    <source>
        <dbReference type="Proteomes" id="UP000461595"/>
    </source>
</evidence>
<gene>
    <name evidence="4" type="ORF">E5983_04680</name>
</gene>
<dbReference type="GO" id="GO:0046872">
    <property type="term" value="F:metal ion binding"/>
    <property type="evidence" value="ECO:0007669"/>
    <property type="project" value="UniProtKB-KW"/>
</dbReference>
<dbReference type="PROSITE" id="PS51677">
    <property type="entry name" value="NODB"/>
    <property type="match status" value="1"/>
</dbReference>